<feature type="compositionally biased region" description="Basic and acidic residues" evidence="1">
    <location>
        <begin position="181"/>
        <end position="204"/>
    </location>
</feature>
<dbReference type="GeneID" id="36574141"/>
<feature type="compositionally biased region" description="Basic and acidic residues" evidence="1">
    <location>
        <begin position="59"/>
        <end position="71"/>
    </location>
</feature>
<feature type="compositionally biased region" description="Low complexity" evidence="1">
    <location>
        <begin position="39"/>
        <end position="51"/>
    </location>
</feature>
<dbReference type="InParanoid" id="A0A2T3AP47"/>
<reference evidence="2 3" key="1">
    <citation type="journal article" date="2018" name="New Phytol.">
        <title>Comparative genomics and transcriptomics depict ericoid mycorrhizal fungi as versatile saprotrophs and plant mutualists.</title>
        <authorList>
            <person name="Martino E."/>
            <person name="Morin E."/>
            <person name="Grelet G.A."/>
            <person name="Kuo A."/>
            <person name="Kohler A."/>
            <person name="Daghino S."/>
            <person name="Barry K.W."/>
            <person name="Cichocki N."/>
            <person name="Clum A."/>
            <person name="Dockter R.B."/>
            <person name="Hainaut M."/>
            <person name="Kuo R.C."/>
            <person name="LaButti K."/>
            <person name="Lindahl B.D."/>
            <person name="Lindquist E.A."/>
            <person name="Lipzen A."/>
            <person name="Khouja H.R."/>
            <person name="Magnuson J."/>
            <person name="Murat C."/>
            <person name="Ohm R.A."/>
            <person name="Singer S.W."/>
            <person name="Spatafora J.W."/>
            <person name="Wang M."/>
            <person name="Veneault-Fourrey C."/>
            <person name="Henrissat B."/>
            <person name="Grigoriev I.V."/>
            <person name="Martin F.M."/>
            <person name="Perotto S."/>
        </authorList>
    </citation>
    <scope>NUCLEOTIDE SEQUENCE [LARGE SCALE GENOMIC DNA]</scope>
    <source>
        <strain evidence="2 3">ATCC 22711</strain>
    </source>
</reference>
<gene>
    <name evidence="2" type="ORF">M430DRAFT_31817</name>
</gene>
<evidence type="ECO:0000256" key="1">
    <source>
        <dbReference type="SAM" id="MobiDB-lite"/>
    </source>
</evidence>
<feature type="region of interest" description="Disordered" evidence="1">
    <location>
        <begin position="1"/>
        <end position="77"/>
    </location>
</feature>
<evidence type="ECO:0000313" key="2">
    <source>
        <dbReference type="EMBL" id="PSS06699.1"/>
    </source>
</evidence>
<accession>A0A2T3AP47</accession>
<feature type="region of interest" description="Disordered" evidence="1">
    <location>
        <begin position="181"/>
        <end position="244"/>
    </location>
</feature>
<dbReference type="EMBL" id="KZ679020">
    <property type="protein sequence ID" value="PSS06699.1"/>
    <property type="molecule type" value="Genomic_DNA"/>
</dbReference>
<dbReference type="RefSeq" id="XP_024716429.1">
    <property type="nucleotide sequence ID" value="XM_024866060.1"/>
</dbReference>
<evidence type="ECO:0000313" key="3">
    <source>
        <dbReference type="Proteomes" id="UP000241818"/>
    </source>
</evidence>
<sequence length="244" mass="26619">MAPKKQPQPPQQQHDEPRLYYKPGFICPKNHGFIDIIPESSSQSQSAAQESHNQGAASEFEKKGQKREANKPKPKPKLITRIKNPHILSGWHGRAALENAALGEVHRVLLLGGEDGDGDGDGDVDVDVDVGGMSVQVLKFVSEEGGMGRGMGRKEGGELVGLGDWEVLMLRALRGVIDGKLGMDEGGKAEKGGEKNEKEEEAQKKKGKGKGKKEKRHRENEDEDGDADEDSLDTPSKKSKQIKR</sequence>
<feature type="compositionally biased region" description="Basic residues" evidence="1">
    <location>
        <begin position="205"/>
        <end position="216"/>
    </location>
</feature>
<dbReference type="Proteomes" id="UP000241818">
    <property type="component" value="Unassembled WGS sequence"/>
</dbReference>
<protein>
    <submittedName>
        <fullName evidence="2">Uncharacterized protein</fullName>
    </submittedName>
</protein>
<name>A0A2T3AP47_AMORE</name>
<proteinExistence type="predicted"/>
<feature type="compositionally biased region" description="Acidic residues" evidence="1">
    <location>
        <begin position="221"/>
        <end position="232"/>
    </location>
</feature>
<keyword evidence="3" id="KW-1185">Reference proteome</keyword>
<feature type="compositionally biased region" description="Pro residues" evidence="1">
    <location>
        <begin position="1"/>
        <end position="10"/>
    </location>
</feature>
<organism evidence="2 3">
    <name type="scientific">Amorphotheca resinae ATCC 22711</name>
    <dbReference type="NCBI Taxonomy" id="857342"/>
    <lineage>
        <taxon>Eukaryota</taxon>
        <taxon>Fungi</taxon>
        <taxon>Dikarya</taxon>
        <taxon>Ascomycota</taxon>
        <taxon>Pezizomycotina</taxon>
        <taxon>Leotiomycetes</taxon>
        <taxon>Helotiales</taxon>
        <taxon>Amorphothecaceae</taxon>
        <taxon>Amorphotheca</taxon>
    </lineage>
</organism>
<dbReference type="AlphaFoldDB" id="A0A2T3AP47"/>